<protein>
    <submittedName>
        <fullName evidence="9">Radical SAM superfamily protein</fullName>
    </submittedName>
</protein>
<dbReference type="RefSeq" id="WP_021367184.1">
    <property type="nucleotide sequence ID" value="NZ_BBYB01000112.1"/>
</dbReference>
<keyword evidence="3" id="KW-0949">S-adenosyl-L-methionine</keyword>
<dbReference type="InterPro" id="IPR000385">
    <property type="entry name" value="MoaA_NifB_PqqE_Fe-S-bd_CS"/>
</dbReference>
<dbReference type="Pfam" id="PF04055">
    <property type="entry name" value="Radical_SAM"/>
    <property type="match status" value="1"/>
</dbReference>
<dbReference type="InterPro" id="IPR026401">
    <property type="entry name" value="CXXX_matur"/>
</dbReference>
<dbReference type="SFLD" id="SFLDG01386">
    <property type="entry name" value="main_SPASM_domain-containing"/>
    <property type="match status" value="1"/>
</dbReference>
<dbReference type="GO" id="GO:0016491">
    <property type="term" value="F:oxidoreductase activity"/>
    <property type="evidence" value="ECO:0007669"/>
    <property type="project" value="InterPro"/>
</dbReference>
<dbReference type="SFLD" id="SFLDS00029">
    <property type="entry name" value="Radical_SAM"/>
    <property type="match status" value="1"/>
</dbReference>
<dbReference type="PANTHER" id="PTHR43273:SF8">
    <property type="entry name" value="RADICAL SAM DOMAIN PROTEIN"/>
    <property type="match status" value="1"/>
</dbReference>
<dbReference type="AlphaFoldDB" id="A0A069AMD3"/>
<evidence type="ECO:0000256" key="3">
    <source>
        <dbReference type="ARBA" id="ARBA00022691"/>
    </source>
</evidence>
<keyword evidence="5" id="KW-0408">Iron</keyword>
<dbReference type="EMBL" id="LK933294">
    <property type="protein sequence ID" value="CDT60958.1"/>
    <property type="molecule type" value="Genomic_DNA"/>
</dbReference>
<comment type="cofactor">
    <cofactor evidence="1">
        <name>[4Fe-4S] cluster</name>
        <dbReference type="ChEBI" id="CHEBI:49883"/>
    </cofactor>
</comment>
<accession>A0A069AMD3</accession>
<dbReference type="EMBL" id="LK932411">
    <property type="protein sequence ID" value="CDS89661.1"/>
    <property type="molecule type" value="Genomic_DNA"/>
</dbReference>
<organism evidence="9">
    <name type="scientific">Clostridioides difficile</name>
    <name type="common">Peptoclostridium difficile</name>
    <dbReference type="NCBI Taxonomy" id="1496"/>
    <lineage>
        <taxon>Bacteria</taxon>
        <taxon>Bacillati</taxon>
        <taxon>Bacillota</taxon>
        <taxon>Clostridia</taxon>
        <taxon>Peptostreptococcales</taxon>
        <taxon>Peptostreptococcaceae</taxon>
        <taxon>Clostridioides</taxon>
    </lineage>
</organism>
<dbReference type="CDD" id="cd01335">
    <property type="entry name" value="Radical_SAM"/>
    <property type="match status" value="1"/>
</dbReference>
<dbReference type="NCBIfam" id="TIGR04115">
    <property type="entry name" value="rSAM_Cxxx_rpt"/>
    <property type="match status" value="1"/>
</dbReference>
<dbReference type="EMBL" id="LK932525">
    <property type="protein sequence ID" value="CDS89035.1"/>
    <property type="molecule type" value="Genomic_DNA"/>
</dbReference>
<dbReference type="SUPFAM" id="SSF102114">
    <property type="entry name" value="Radical SAM enzymes"/>
    <property type="match status" value="1"/>
</dbReference>
<dbReference type="GO" id="GO:0046872">
    <property type="term" value="F:metal ion binding"/>
    <property type="evidence" value="ECO:0007669"/>
    <property type="project" value="UniProtKB-KW"/>
</dbReference>
<reference evidence="9" key="1">
    <citation type="submission" date="2014-07" db="EMBL/GenBank/DDBJ databases">
        <authorList>
            <person name="Monot Marc"/>
        </authorList>
    </citation>
    <scope>NUCLEOTIDE SEQUENCE</scope>
    <source>
        <strain evidence="10">7032989</strain>
        <strain evidence="9">7032994</strain>
    </source>
</reference>
<evidence type="ECO:0000256" key="1">
    <source>
        <dbReference type="ARBA" id="ARBA00001966"/>
    </source>
</evidence>
<keyword evidence="6" id="KW-0411">Iron-sulfur</keyword>
<evidence type="ECO:0000313" key="9">
    <source>
        <dbReference type="EMBL" id="CDS89661.1"/>
    </source>
</evidence>
<keyword evidence="4" id="KW-0479">Metal-binding</keyword>
<proteinExistence type="predicted"/>
<evidence type="ECO:0000313" key="8">
    <source>
        <dbReference type="EMBL" id="CDS89035.1"/>
    </source>
</evidence>
<evidence type="ECO:0000256" key="2">
    <source>
        <dbReference type="ARBA" id="ARBA00022485"/>
    </source>
</evidence>
<evidence type="ECO:0000313" key="10">
    <source>
        <dbReference type="EMBL" id="CDT60958.1"/>
    </source>
</evidence>
<dbReference type="PROSITE" id="PS01305">
    <property type="entry name" value="MOAA_NIFB_PQQE"/>
    <property type="match status" value="1"/>
</dbReference>
<evidence type="ECO:0000256" key="4">
    <source>
        <dbReference type="ARBA" id="ARBA00022723"/>
    </source>
</evidence>
<dbReference type="InterPro" id="IPR058240">
    <property type="entry name" value="rSAM_sf"/>
</dbReference>
<dbReference type="PANTHER" id="PTHR43273">
    <property type="entry name" value="ANAEROBIC SULFATASE-MATURATING ENZYME HOMOLOG ASLB-RELATED"/>
    <property type="match status" value="1"/>
</dbReference>
<evidence type="ECO:0000259" key="7">
    <source>
        <dbReference type="Pfam" id="PF04055"/>
    </source>
</evidence>
<gene>
    <name evidence="10" type="ORF">BN1095_600027</name>
    <name evidence="8" type="ORF">BN1096_700307</name>
    <name evidence="9" type="ORF">BN1097_710307</name>
</gene>
<keyword evidence="2" id="KW-0004">4Fe-4S</keyword>
<dbReference type="InterPro" id="IPR013785">
    <property type="entry name" value="Aldolase_TIM"/>
</dbReference>
<evidence type="ECO:0000256" key="5">
    <source>
        <dbReference type="ARBA" id="ARBA00023004"/>
    </source>
</evidence>
<dbReference type="Gene3D" id="3.20.20.70">
    <property type="entry name" value="Aldolase class I"/>
    <property type="match status" value="2"/>
</dbReference>
<evidence type="ECO:0000256" key="6">
    <source>
        <dbReference type="ARBA" id="ARBA00023014"/>
    </source>
</evidence>
<dbReference type="InterPro" id="IPR007197">
    <property type="entry name" value="rSAM"/>
</dbReference>
<sequence>MSKNYLMGCGNEQWKEGKAYEVTFIVTEDCNLRCSYCYEVHKNNKKRMSFEIAKKSVDYILDNEELYDAPAVIWDFIGGEPLLEIELIDKISDYIKIQSYRKKHKWLNDYRFNIGTNGTLYNQPLVSKYIRKNKDKLSISMTIDGTERKHNLHRIYEDGRGSYNDVFKNIPKWLSDMPDSTTKVTFGSEDLIYLKESIIHLWNSGLKDVPANVVYEDVWKDGDDKVFENQLISLADYVIDNKLWNEVNCTLFDENLGGPITDFNLKSNFCGTGRMLAIDANGDFYPCLRFSDFSLNDKCGRSIGNVNEGIILDKVRPFLALSTENISKEECIKCEVASGCAWCQGSNYDCADNSSIYNRATYICKMHKARIRGNNYYWDRLKREHNIRRKIEPKFKKNMYFILSDDSVEHCSYSSKSNSENIMSKELLKKALNYCEKNFFKPIILNSKTQENIIDLDSFSVLSRIEIRDLKIKPTYKNTNEIVCLNIEDIDEYIGGRNCILNIYSSQINQIYISIKKLLEKSKRINLVFKGNINEIDLKLYEGELFKIKDLLIKLYERKQYKEVNVITDRIFLNKMDNCECGENNYAIAPNGNIYICPAFYFNNPEDFIGNIDEGITEDKLFNCDMDHSPVCLACDAYQCNRCVYHNINCTGEYNIPGHKQCEKSHIERNTSMILQRLIKDYKLPIDLEEDIKPLDYSDPIELILGELDVNPYASIK</sequence>
<feature type="domain" description="Radical SAM core" evidence="7">
    <location>
        <begin position="25"/>
        <end position="174"/>
    </location>
</feature>
<dbReference type="InterPro" id="IPR023867">
    <property type="entry name" value="Sulphatase_maturase_rSAM"/>
</dbReference>
<dbReference type="SFLD" id="SFLDG01384">
    <property type="entry name" value="thioether_bond_formation_requi"/>
    <property type="match status" value="1"/>
</dbReference>
<dbReference type="GO" id="GO:0051539">
    <property type="term" value="F:4 iron, 4 sulfur cluster binding"/>
    <property type="evidence" value="ECO:0007669"/>
    <property type="project" value="UniProtKB-KW"/>
</dbReference>
<dbReference type="InterPro" id="IPR026412">
    <property type="entry name" value="rSAM_Cxxx_rpt"/>
</dbReference>
<dbReference type="SFLD" id="SFLDG01067">
    <property type="entry name" value="SPASM/twitch_domain_containing"/>
    <property type="match status" value="1"/>
</dbReference>
<name>A0A069AMD3_CLODI</name>
<dbReference type="NCBIfam" id="TIGR04119">
    <property type="entry name" value="CXXX_matur"/>
    <property type="match status" value="1"/>
</dbReference>